<dbReference type="EMBL" id="AMFJ01000602">
    <property type="protein sequence ID" value="EKE27023.1"/>
    <property type="molecule type" value="Genomic_DNA"/>
</dbReference>
<name>K2FVP5_9BACT</name>
<proteinExistence type="predicted"/>
<dbReference type="AlphaFoldDB" id="K2FVP5"/>
<protein>
    <recommendedName>
        <fullName evidence="2">Histidine kinase/HSP90-like ATPase domain-containing protein</fullName>
    </recommendedName>
</protein>
<comment type="caution">
    <text evidence="1">The sequence shown here is derived from an EMBL/GenBank/DDBJ whole genome shotgun (WGS) entry which is preliminary data.</text>
</comment>
<evidence type="ECO:0008006" key="2">
    <source>
        <dbReference type="Google" id="ProtNLM"/>
    </source>
</evidence>
<reference evidence="1" key="1">
    <citation type="journal article" date="2012" name="Science">
        <title>Fermentation, hydrogen, and sulfur metabolism in multiple uncultivated bacterial phyla.</title>
        <authorList>
            <person name="Wrighton K.C."/>
            <person name="Thomas B.C."/>
            <person name="Sharon I."/>
            <person name="Miller C.S."/>
            <person name="Castelle C.J."/>
            <person name="VerBerkmoes N.C."/>
            <person name="Wilkins M.J."/>
            <person name="Hettich R.L."/>
            <person name="Lipton M.S."/>
            <person name="Williams K.H."/>
            <person name="Long P.E."/>
            <person name="Banfield J.F."/>
        </authorList>
    </citation>
    <scope>NUCLEOTIDE SEQUENCE [LARGE SCALE GENOMIC DNA]</scope>
</reference>
<evidence type="ECO:0000313" key="1">
    <source>
        <dbReference type="EMBL" id="EKE27023.1"/>
    </source>
</evidence>
<organism evidence="1">
    <name type="scientific">uncultured bacterium</name>
    <name type="common">gcode 4</name>
    <dbReference type="NCBI Taxonomy" id="1234023"/>
    <lineage>
        <taxon>Bacteria</taxon>
        <taxon>environmental samples</taxon>
    </lineage>
</organism>
<gene>
    <name evidence="1" type="ORF">ACD_4C00086G0014</name>
</gene>
<accession>K2FVP5</accession>
<sequence>MSQIDISNIDYQDLIEYIDTNIYDFKNFDLSIYFKSDYSQSKIIRSLMLYILDKNNVTVPWKGRFSLISDELVNNSIEYWSMPLDKNIFILSFKTESNTSNINIEVHDTWKWAYAKKSYEMEEIRNQKEAEGFDWYLGKRWRWLFQLIKNIVDEIYFKDKEWGGLIVWINKRLELI</sequence>